<evidence type="ECO:0000313" key="1">
    <source>
        <dbReference type="Proteomes" id="UP000887578"/>
    </source>
</evidence>
<evidence type="ECO:0000313" key="2">
    <source>
        <dbReference type="WBParaSite" id="PDA_v2.g10810.t1"/>
    </source>
</evidence>
<dbReference type="InterPro" id="IPR008993">
    <property type="entry name" value="TIMP-like_OB-fold"/>
</dbReference>
<dbReference type="SUPFAM" id="SSF50242">
    <property type="entry name" value="TIMP-like"/>
    <property type="match status" value="1"/>
</dbReference>
<name>A0A914NZF1_9BILA</name>
<dbReference type="WBParaSite" id="PDA_v2.g10810.t1">
    <property type="protein sequence ID" value="PDA_v2.g10810.t1"/>
    <property type="gene ID" value="PDA_v2.g10810"/>
</dbReference>
<protein>
    <submittedName>
        <fullName evidence="2">NTR domain-containing protein</fullName>
    </submittedName>
</protein>
<dbReference type="AlphaFoldDB" id="A0A914NZF1"/>
<keyword evidence="1" id="KW-1185">Reference proteome</keyword>
<dbReference type="Proteomes" id="UP000887578">
    <property type="component" value="Unplaced"/>
</dbReference>
<sequence>MSDDQDRDIRIYCTADWIAEVKIIQVLPIDMLYEHEINYTKVYKMPSQFNETFPTTIYSHQQSSACGLKIPENTEDLLVGFINDNTGFSGPPGTMSIDACTYFYQEFKQKLKNGLFVNCTNYDKEQ</sequence>
<reference evidence="2" key="1">
    <citation type="submission" date="2022-11" db="UniProtKB">
        <authorList>
            <consortium name="WormBaseParasite"/>
        </authorList>
    </citation>
    <scope>IDENTIFICATION</scope>
</reference>
<proteinExistence type="predicted"/>
<accession>A0A914NZF1</accession>
<organism evidence="1 2">
    <name type="scientific">Panagrolaimus davidi</name>
    <dbReference type="NCBI Taxonomy" id="227884"/>
    <lineage>
        <taxon>Eukaryota</taxon>
        <taxon>Metazoa</taxon>
        <taxon>Ecdysozoa</taxon>
        <taxon>Nematoda</taxon>
        <taxon>Chromadorea</taxon>
        <taxon>Rhabditida</taxon>
        <taxon>Tylenchina</taxon>
        <taxon>Panagrolaimomorpha</taxon>
        <taxon>Panagrolaimoidea</taxon>
        <taxon>Panagrolaimidae</taxon>
        <taxon>Panagrolaimus</taxon>
    </lineage>
</organism>
<dbReference type="Gene3D" id="2.40.50.120">
    <property type="match status" value="1"/>
</dbReference>